<name>A0ACC6PEH0_9BACL</name>
<gene>
    <name evidence="1" type="ORF">WKI47_15815</name>
</gene>
<organism evidence="1 2">
    <name type="scientific">Saccharibacillus sacchari</name>
    <dbReference type="NCBI Taxonomy" id="456493"/>
    <lineage>
        <taxon>Bacteria</taxon>
        <taxon>Bacillati</taxon>
        <taxon>Bacillota</taxon>
        <taxon>Bacilli</taxon>
        <taxon>Bacillales</taxon>
        <taxon>Paenibacillaceae</taxon>
        <taxon>Saccharibacillus</taxon>
    </lineage>
</organism>
<keyword evidence="2" id="KW-1185">Reference proteome</keyword>
<accession>A0ACC6PEH0</accession>
<dbReference type="EMBL" id="JBBKAR010000042">
    <property type="protein sequence ID" value="MEJ8305375.1"/>
    <property type="molecule type" value="Genomic_DNA"/>
</dbReference>
<keyword evidence="1" id="KW-0238">DNA-binding</keyword>
<evidence type="ECO:0000313" key="2">
    <source>
        <dbReference type="Proteomes" id="UP001380953"/>
    </source>
</evidence>
<comment type="caution">
    <text evidence="1">The sequence shown here is derived from an EMBL/GenBank/DDBJ whole genome shotgun (WGS) entry which is preliminary data.</text>
</comment>
<protein>
    <submittedName>
        <fullName evidence="1">DNA-binding protein</fullName>
    </submittedName>
</protein>
<reference evidence="1" key="1">
    <citation type="submission" date="2024-03" db="EMBL/GenBank/DDBJ databases">
        <title>Whole genome sequecning of epiphytes from Marcgravia umbellata leaves.</title>
        <authorList>
            <person name="Kumar G."/>
            <person name="Savka M.A."/>
        </authorList>
    </citation>
    <scope>NUCLEOTIDE SEQUENCE</scope>
    <source>
        <strain evidence="1">RIT_BL5</strain>
    </source>
</reference>
<sequence>METTMTLRSEIEKGIAELGMNFSSFGELSGINRGIFSAILNGSPPKPISLNQMEAITRAFGYPEGWMFDLYIEECFYDGKPNRRRVEPFLIRCAELNRTDCIREVLSRLLEDLKHVSMIFDIAENLFTSGKVKESLVFYECVVENEKYNHAERLAISHYRIFRASLGEDNEQNLRVTMRFEPFCGKLPDHHRLDGLLHLSHTYYALGRWTETEIYGNQLHEFSQTVYQLEKQKIRSKSKYIPLETERPLVVYYGQGFLMKETISMERYENFDEAKKYNHGYEDLSWFEGLDEKGFNEVAKFKMYAQANSMNIEILKGNIEVIPSFIEFLDLNPNERLPSLLTLLQSANKHNLYIDNVLDHFHDFLNSYEQIQTQYNKRSKTNRYAKICYELAVYYLDRKDYHAALNNTLRSLEMAIIINNKHMFMKCVPFFEEFRSYASDQQKKTYENLIRSVYQSA</sequence>
<proteinExistence type="predicted"/>
<evidence type="ECO:0000313" key="1">
    <source>
        <dbReference type="EMBL" id="MEJ8305375.1"/>
    </source>
</evidence>
<dbReference type="Proteomes" id="UP001380953">
    <property type="component" value="Unassembled WGS sequence"/>
</dbReference>